<organism evidence="5 6">
    <name type="scientific">Macrococcus armenti</name>
    <dbReference type="NCBI Taxonomy" id="2875764"/>
    <lineage>
        <taxon>Bacteria</taxon>
        <taxon>Bacillati</taxon>
        <taxon>Bacillota</taxon>
        <taxon>Bacilli</taxon>
        <taxon>Bacillales</taxon>
        <taxon>Staphylococcaceae</taxon>
        <taxon>Macrococcus</taxon>
    </lineage>
</organism>
<proteinExistence type="predicted"/>
<reference evidence="5" key="1">
    <citation type="submission" date="2022-03" db="EMBL/GenBank/DDBJ databases">
        <authorList>
            <person name="Vrbovska V."/>
            <person name="Kovarovic V."/>
            <person name="Botka T."/>
            <person name="Pantucek R."/>
        </authorList>
    </citation>
    <scope>NUCLEOTIDE SEQUENCE</scope>
    <source>
        <strain evidence="5">CCM 2609</strain>
    </source>
</reference>
<dbReference type="PANTHER" id="PTHR12526">
    <property type="entry name" value="GLYCOSYLTRANSFERASE"/>
    <property type="match status" value="1"/>
</dbReference>
<accession>A0ABY4A229</accession>
<evidence type="ECO:0000256" key="2">
    <source>
        <dbReference type="ARBA" id="ARBA00022679"/>
    </source>
</evidence>
<dbReference type="Proteomes" id="UP000830343">
    <property type="component" value="Chromosome"/>
</dbReference>
<keyword evidence="2 5" id="KW-0808">Transferase</keyword>
<feature type="domain" description="Glycosyl transferase family 1" evidence="4">
    <location>
        <begin position="238"/>
        <end position="405"/>
    </location>
</feature>
<evidence type="ECO:0000256" key="3">
    <source>
        <dbReference type="SAM" id="Phobius"/>
    </source>
</evidence>
<evidence type="ECO:0000313" key="5">
    <source>
        <dbReference type="EMBL" id="UOB21218.1"/>
    </source>
</evidence>
<gene>
    <name evidence="5" type="ORF">MRZ06_03810</name>
</gene>
<feature type="transmembrane region" description="Helical" evidence="3">
    <location>
        <begin position="76"/>
        <end position="93"/>
    </location>
</feature>
<keyword evidence="3" id="KW-0812">Transmembrane</keyword>
<dbReference type="RefSeq" id="WP_243366689.1">
    <property type="nucleotide sequence ID" value="NZ_CP094348.1"/>
</dbReference>
<dbReference type="Pfam" id="PF00534">
    <property type="entry name" value="Glycos_transf_1"/>
    <property type="match status" value="1"/>
</dbReference>
<evidence type="ECO:0000259" key="4">
    <source>
        <dbReference type="Pfam" id="PF00534"/>
    </source>
</evidence>
<dbReference type="SUPFAM" id="SSF53756">
    <property type="entry name" value="UDP-Glycosyltransferase/glycogen phosphorylase"/>
    <property type="match status" value="1"/>
</dbReference>
<protein>
    <submittedName>
        <fullName evidence="5">Glycosyltransferase</fullName>
        <ecNumber evidence="5">2.4.-.-</ecNumber>
    </submittedName>
</protein>
<evidence type="ECO:0000313" key="6">
    <source>
        <dbReference type="Proteomes" id="UP000830343"/>
    </source>
</evidence>
<dbReference type="EMBL" id="CP094348">
    <property type="protein sequence ID" value="UOB21218.1"/>
    <property type="molecule type" value="Genomic_DNA"/>
</dbReference>
<keyword evidence="6" id="KW-1185">Reference proteome</keyword>
<dbReference type="Gene3D" id="3.40.50.2000">
    <property type="entry name" value="Glycogen Phosphorylase B"/>
    <property type="match status" value="2"/>
</dbReference>
<dbReference type="GO" id="GO:0016757">
    <property type="term" value="F:glycosyltransferase activity"/>
    <property type="evidence" value="ECO:0007669"/>
    <property type="project" value="UniProtKB-KW"/>
</dbReference>
<evidence type="ECO:0000256" key="1">
    <source>
        <dbReference type="ARBA" id="ARBA00022676"/>
    </source>
</evidence>
<dbReference type="InterPro" id="IPR001296">
    <property type="entry name" value="Glyco_trans_1"/>
</dbReference>
<keyword evidence="3" id="KW-0472">Membrane</keyword>
<dbReference type="EC" id="2.4.-.-" evidence="5"/>
<sequence length="449" mass="52301">MKKVTMFVWNHFTNDARVNRECTALSKKYDVNLIAIDDPKDINVKQFEKVNDHFHVTRVKRYPMVITCYQRDKNKFLITVGAVSTVISAAFLYINWMLLIYFASCMLMALATFKLRKFRKHFVNAAIIFRMIKAGYKQNADIYHANDLNTLPQGIICSKFRLKPKKLIYDSHEVQTSRTGYKPEKIKRYESFMLNFVDEMMVENHTRAAHNEKLYGFYPRTLYNYSELYNIEEKRKINLHEQLGLPENEKILLYQGGLQEGRGLERLIEMMTLVKEGTLVFIGGGKLEKELKRRAAESSAKDRIKFIPKVHFKDLPSHTREAYIGFQVLQNICFNHYSASSNKLFEYIMAHVPVVSCSFPEVKQVVEGEQVGIAVDSHNTEAIANAVNELLSNQELYHQMKENCKTAKLKYNWSVEQEKLFETYEAVEQKETAWINKQYVKQKAGVTNA</sequence>
<keyword evidence="1 5" id="KW-0328">Glycosyltransferase</keyword>
<name>A0ABY4A229_9STAP</name>
<reference evidence="5" key="2">
    <citation type="submission" date="2022-04" db="EMBL/GenBank/DDBJ databases">
        <title>Antimicrobial genetic elements in methicillin-resistant Macrococcus armenti.</title>
        <authorList>
            <person name="Keller J.E."/>
            <person name="Schwendener S."/>
            <person name="Pantucek R."/>
            <person name="Perreten V."/>
        </authorList>
    </citation>
    <scope>NUCLEOTIDE SEQUENCE</scope>
    <source>
        <strain evidence="5">CCM 2609</strain>
    </source>
</reference>
<dbReference type="PANTHER" id="PTHR12526:SF629">
    <property type="entry name" value="TEICHURONIC ACID BIOSYNTHESIS GLYCOSYLTRANSFERASE TUAH-RELATED"/>
    <property type="match status" value="1"/>
</dbReference>
<keyword evidence="3" id="KW-1133">Transmembrane helix</keyword>